<evidence type="ECO:0000256" key="1">
    <source>
        <dbReference type="SAM" id="MobiDB-lite"/>
    </source>
</evidence>
<dbReference type="Proteomes" id="UP000542405">
    <property type="component" value="Unassembled WGS sequence"/>
</dbReference>
<dbReference type="EMBL" id="JABBZE010000019">
    <property type="protein sequence ID" value="NMU89052.1"/>
    <property type="molecule type" value="Genomic_DNA"/>
</dbReference>
<dbReference type="RefSeq" id="WP_169535910.1">
    <property type="nucleotide sequence ID" value="NZ_JABBZE010000019.1"/>
</dbReference>
<gene>
    <name evidence="2" type="ORF">HGQ98_04040</name>
</gene>
<comment type="caution">
    <text evidence="2">The sequence shown here is derived from an EMBL/GenBank/DDBJ whole genome shotgun (WGS) entry which is preliminary data.</text>
</comment>
<protein>
    <submittedName>
        <fullName evidence="2">Uncharacterized protein</fullName>
    </submittedName>
</protein>
<organism evidence="2 3">
    <name type="scientific">Achromobacter ruhlandii</name>
    <dbReference type="NCBI Taxonomy" id="72557"/>
    <lineage>
        <taxon>Bacteria</taxon>
        <taxon>Pseudomonadati</taxon>
        <taxon>Pseudomonadota</taxon>
        <taxon>Betaproteobacteria</taxon>
        <taxon>Burkholderiales</taxon>
        <taxon>Alcaligenaceae</taxon>
        <taxon>Achromobacter</taxon>
    </lineage>
</organism>
<name>A0A848NEE7_9BURK</name>
<evidence type="ECO:0000313" key="2">
    <source>
        <dbReference type="EMBL" id="NMU89052.1"/>
    </source>
</evidence>
<dbReference type="AlphaFoldDB" id="A0A848NEE7"/>
<sequence length="184" mass="20923">MAPTSYQISLLQHTIGVRPDQRNPHRNHFVAGSGHHDMPHLEKLVDGGLMEVRRSPAFLDDGDVVFATTEAGRATALQHLAPPPPPPKQNRYDAFLHADGGESFGEFLCGDRLPKFEAREVRGSYASWRRCYEYRMYRETREAYRQHREVQGEWMPTKKEAKASYKAALARHHASRQSGPGTRT</sequence>
<proteinExistence type="predicted"/>
<feature type="region of interest" description="Disordered" evidence="1">
    <location>
        <begin position="165"/>
        <end position="184"/>
    </location>
</feature>
<evidence type="ECO:0000313" key="3">
    <source>
        <dbReference type="Proteomes" id="UP000542405"/>
    </source>
</evidence>
<reference evidence="2 3" key="1">
    <citation type="submission" date="2020-04" db="EMBL/GenBank/DDBJ databases">
        <title>Achromobacter ruhlandii genome sequencing and assembly.</title>
        <authorList>
            <person name="Martins R.C.R."/>
            <person name="Perdigao-Neto L.V."/>
            <person name="Levin A.S.S."/>
            <person name="Costa S.F."/>
        </authorList>
    </citation>
    <scope>NUCLEOTIDE SEQUENCE [LARGE SCALE GENOMIC DNA]</scope>
    <source>
        <strain evidence="2 3">9035ralo</strain>
    </source>
</reference>
<accession>A0A848NEE7</accession>